<proteinExistence type="predicted"/>
<evidence type="ECO:0000313" key="5">
    <source>
        <dbReference type="Proteomes" id="UP001058569"/>
    </source>
</evidence>
<evidence type="ECO:0008006" key="6">
    <source>
        <dbReference type="Google" id="ProtNLM"/>
    </source>
</evidence>
<dbReference type="EMBL" id="CP101806">
    <property type="protein sequence ID" value="UUD35250.1"/>
    <property type="molecule type" value="Genomic_DNA"/>
</dbReference>
<keyword evidence="1" id="KW-0732">Signal</keyword>
<evidence type="ECO:0000313" key="2">
    <source>
        <dbReference type="EMBL" id="UUD35250.1"/>
    </source>
</evidence>
<evidence type="ECO:0000313" key="4">
    <source>
        <dbReference type="Proteomes" id="UP000280036"/>
    </source>
</evidence>
<keyword evidence="5" id="KW-1185">Reference proteome</keyword>
<name>A0A3P8MEM1_9BACT</name>
<sequence>MKSNKKKSFLVLNSLPIIGLSTILVSAACSEKVKNYQDKEYLNRLKSRIDEIERMNLFDNLLETNETDVSKIELNRKFTNKGNVDKFKSALEHAKSVNSDADAKSELEKLETSLIDFKTSIKIGTKTVVLPSIKPSLPTVTDWKNFQEGVNGIKFNRFGNLANIFELNSSKTVRETLGLLKDTTKDKDTISNIKVLSYDEYEGKITISAKITSNGIEIGTNEIEMSGFKSFDLPNGQNSSSLKLKLGKLIKEKKKVEQIKDQEIESYIEKFEVLGKKNGVMDIKKLTNEFENHFTSKTFTLTGTKKDELNFKGEFEYKKLDKGSTEVQTIKTKIEFNKVKIDNPSYSDQDVLDYIISTAKIKKDTNDINDAFASSYLEKSNSLNNIALTFIEHENENYFGENRIQTENEKIETNDNDGTMTITYQLAIEDNNNQKTVSNEVKQITVLGFQKIDKEYLSKKLLLSVAIEGNGGNKLKEFIKSEYNAKKYSLDAEWIKSKIGNNQHTFVRKESQGNNESLKFHKNAYFNLLGNGKDINTLLKNTSINFEGEHKPKKQFEIEALVVNFKKIEINEQPVGNKVSFKIIYEVTVSSSTRNKIDISYEAISNGFFNVN</sequence>
<dbReference type="PROSITE" id="PS51257">
    <property type="entry name" value="PROKAR_LIPOPROTEIN"/>
    <property type="match status" value="1"/>
</dbReference>
<gene>
    <name evidence="3" type="ORF">NCTC10126_00458</name>
    <name evidence="2" type="ORF">NPA07_05620</name>
</gene>
<reference evidence="3 4" key="1">
    <citation type="submission" date="2018-12" db="EMBL/GenBank/DDBJ databases">
        <authorList>
            <consortium name="Pathogen Informatics"/>
        </authorList>
    </citation>
    <scope>NUCLEOTIDE SEQUENCE [LARGE SCALE GENOMIC DNA]</scope>
    <source>
        <strain evidence="3 4">NCTC10126</strain>
    </source>
</reference>
<dbReference type="AlphaFoldDB" id="A0A3P8MEM1"/>
<dbReference type="RefSeq" id="WP_126118208.1">
    <property type="nucleotide sequence ID" value="NZ_CP101806.1"/>
</dbReference>
<evidence type="ECO:0000256" key="1">
    <source>
        <dbReference type="SAM" id="SignalP"/>
    </source>
</evidence>
<accession>A0A3P8MEM1</accession>
<feature type="signal peptide" evidence="1">
    <location>
        <begin position="1"/>
        <end position="27"/>
    </location>
</feature>
<feature type="chain" id="PRO_5018127218" description="Lipoprotein-associated type-17 domain-containing protein" evidence="1">
    <location>
        <begin position="28"/>
        <end position="612"/>
    </location>
</feature>
<evidence type="ECO:0000313" key="3">
    <source>
        <dbReference type="EMBL" id="VDR41966.1"/>
    </source>
</evidence>
<reference evidence="2" key="2">
    <citation type="submission" date="2022-07" db="EMBL/GenBank/DDBJ databases">
        <title>Complete genome of Mycoplasma caviae type strain G122.</title>
        <authorList>
            <person name="Spergser J."/>
        </authorList>
    </citation>
    <scope>NUCLEOTIDE SEQUENCE</scope>
    <source>
        <strain evidence="2">G122</strain>
    </source>
</reference>
<protein>
    <recommendedName>
        <fullName evidence="6">Lipoprotein-associated type-17 domain-containing protein</fullName>
    </recommendedName>
</protein>
<dbReference type="EMBL" id="UZVY01000001">
    <property type="protein sequence ID" value="VDR41966.1"/>
    <property type="molecule type" value="Genomic_DNA"/>
</dbReference>
<organism evidence="3 4">
    <name type="scientific">Mycoplasmopsis caviae</name>
    <dbReference type="NCBI Taxonomy" id="55603"/>
    <lineage>
        <taxon>Bacteria</taxon>
        <taxon>Bacillati</taxon>
        <taxon>Mycoplasmatota</taxon>
        <taxon>Mycoplasmoidales</taxon>
        <taxon>Metamycoplasmataceae</taxon>
        <taxon>Mycoplasmopsis</taxon>
    </lineage>
</organism>
<dbReference type="Proteomes" id="UP001058569">
    <property type="component" value="Chromosome"/>
</dbReference>
<dbReference type="Proteomes" id="UP000280036">
    <property type="component" value="Unassembled WGS sequence"/>
</dbReference>